<proteinExistence type="predicted"/>
<sequence length="1248" mass="139515">MSQNQGDIQERIAAARREAESLKEKIRAKRESSADTSLRAMAAEVDALPRIVMRPRRALRGHLAKIYAMHWAADRRHLVSASQDGKLIVWDAYTTNKVHAIPLRSSWVMTCAYSPSGNFVACGGLDNICSIYALNNKDGTSAKGARELSAHSGYLSCCRFINDRQIVTSSGDMTCMLWDIEAGVRVVEFSDHTGDVMSLSLGPNQNIFVSGACDATAKLWDIRTGRATQTFTGHESDINAVQFFPNGDAFATGSDDASCRLFDIRADRELNAFTHDNILCGITSVAFSISGRILFGGYDDWTCNVWDTLKGERVGVLTGHENRVSCLGVSVDGMALCTGSWDSTLRVWAYLEDTSTHREWFESRDVLRLPFLVIHIDVVDATSRFTNVAHFSFTFTYIAIVGKQLQAFNMSEEDRAAKAARAKALLKKRQQKKAADSVAAVVSSTSGSPVVPSRTFSPAPEEDKRDLGDVFSADTSDTSWLTSLPRVTSSPPPAHIPPKSPPPGRRVSLVSPQAVAVPNDHPASSSATLLSADPATLQVQLGLLSKENETLVATIAQLRQFETAAQEAQTLLEAERKALQALQFDYSKLQSDTNIALANERETVSLLVTEKAHLTSELQKREEFESMTVTDNIAPEAQALEEQLETEQTRSKDLTTQASELQTQVQDVSQRLKQLEFREKEILDRCKDHERQLHIATTAGAESRKEADEAQRKLRELEDQIQSDDRVERLESSLKNTQDRADELEFQVSKLKQSYASLKSEKEALDSQLNSSKAKESDWTVQRSKLESQVDQARKELTAIQSERNAIIAEKSKLQEVTETQSNTINGLEEKLTLATSALAISAKQAQNLQQDLKNAIRRADDAENTQRNLQAEGSRLMEAVDEMRPKIVELTSTKLELSERVENLEHTLRNRDSVISQLENDLGEAREQNEQIEATWKKRMEEQEKRHKETQNGVTDIQKAYTELQEELNSALASVKNLETQRTNQHQEASRLLEEVERLTILLQTQGEELDAVRHELEARNEAHEEEQDFLERAQNEIETLRAEISARDSEIEHLRESTKSPQSDAPRSLDDELLSSIRQQHAIEISAATSQIRALENTIFDKDSINHSLQKQINKLEEELAHLRSNSRLGPPSRPASRSLENDVRRSSLHSHRGNQPPLARTIFDHAMTPETRHKRKVSLSMLKARIESEAKPISQPASRALSPVHSEGHSRPSSVASVPHIHRPQFLDESHVFWCHSCQGDLVIL</sequence>
<comment type="caution">
    <text evidence="1">The sequence shown here is derived from an EMBL/GenBank/DDBJ whole genome shotgun (WGS) entry which is preliminary data.</text>
</comment>
<dbReference type="Proteomes" id="UP000664032">
    <property type="component" value="Unassembled WGS sequence"/>
</dbReference>
<reference evidence="1" key="1">
    <citation type="submission" date="2021-10" db="EMBL/GenBank/DDBJ databases">
        <title>Psilocybe cubensis genome.</title>
        <authorList>
            <person name="Mckernan K.J."/>
            <person name="Crawford S."/>
            <person name="Trippe A."/>
            <person name="Kane L.T."/>
            <person name="Mclaughlin S."/>
        </authorList>
    </citation>
    <scope>NUCLEOTIDE SEQUENCE</scope>
    <source>
        <strain evidence="1">MGC-MH-2018</strain>
    </source>
</reference>
<accession>A0ACB8HFC8</accession>
<keyword evidence="2" id="KW-1185">Reference proteome</keyword>
<gene>
    <name evidence="1" type="ORF">JR316_0000421</name>
</gene>
<protein>
    <submittedName>
        <fullName evidence="1">Guanine nucleotide-binding protein subunit beta</fullName>
    </submittedName>
</protein>
<evidence type="ECO:0000313" key="1">
    <source>
        <dbReference type="EMBL" id="KAH9486357.1"/>
    </source>
</evidence>
<organism evidence="1 2">
    <name type="scientific">Psilocybe cubensis</name>
    <name type="common">Psychedelic mushroom</name>
    <name type="synonym">Stropharia cubensis</name>
    <dbReference type="NCBI Taxonomy" id="181762"/>
    <lineage>
        <taxon>Eukaryota</taxon>
        <taxon>Fungi</taxon>
        <taxon>Dikarya</taxon>
        <taxon>Basidiomycota</taxon>
        <taxon>Agaricomycotina</taxon>
        <taxon>Agaricomycetes</taxon>
        <taxon>Agaricomycetidae</taxon>
        <taxon>Agaricales</taxon>
        <taxon>Agaricineae</taxon>
        <taxon>Strophariaceae</taxon>
        <taxon>Psilocybe</taxon>
    </lineage>
</organism>
<name>A0ACB8HFC8_PSICU</name>
<dbReference type="EMBL" id="JAFIQS020000001">
    <property type="protein sequence ID" value="KAH9486357.1"/>
    <property type="molecule type" value="Genomic_DNA"/>
</dbReference>
<evidence type="ECO:0000313" key="2">
    <source>
        <dbReference type="Proteomes" id="UP000664032"/>
    </source>
</evidence>